<accession>T1GKR9</accession>
<organism evidence="2 3">
    <name type="scientific">Megaselia scalaris</name>
    <name type="common">Humpbacked fly</name>
    <name type="synonym">Phora scalaris</name>
    <dbReference type="NCBI Taxonomy" id="36166"/>
    <lineage>
        <taxon>Eukaryota</taxon>
        <taxon>Metazoa</taxon>
        <taxon>Ecdysozoa</taxon>
        <taxon>Arthropoda</taxon>
        <taxon>Hexapoda</taxon>
        <taxon>Insecta</taxon>
        <taxon>Pterygota</taxon>
        <taxon>Neoptera</taxon>
        <taxon>Endopterygota</taxon>
        <taxon>Diptera</taxon>
        <taxon>Brachycera</taxon>
        <taxon>Muscomorpha</taxon>
        <taxon>Platypezoidea</taxon>
        <taxon>Phoridae</taxon>
        <taxon>Megaseliini</taxon>
        <taxon>Megaselia</taxon>
    </lineage>
</organism>
<name>T1GKR9_MEGSC</name>
<evidence type="ECO:0000313" key="3">
    <source>
        <dbReference type="Proteomes" id="UP000015102"/>
    </source>
</evidence>
<dbReference type="GO" id="GO:0005737">
    <property type="term" value="C:cytoplasm"/>
    <property type="evidence" value="ECO:0007669"/>
    <property type="project" value="TreeGrafter"/>
</dbReference>
<dbReference type="OMA" id="GIMENVW"/>
<dbReference type="PANTHER" id="PTHR43917">
    <property type="match status" value="1"/>
</dbReference>
<reference evidence="2" key="2">
    <citation type="submission" date="2015-06" db="UniProtKB">
        <authorList>
            <consortium name="EnsemblMetazoa"/>
        </authorList>
    </citation>
    <scope>IDENTIFICATION</scope>
</reference>
<dbReference type="HOGENOM" id="CLU_2592504_0_0_1"/>
<protein>
    <recommendedName>
        <fullName evidence="1">Glutathione S-transferase C-terminal domain-containing protein</fullName>
    </recommendedName>
</protein>
<dbReference type="STRING" id="36166.T1GKR9"/>
<dbReference type="InterPro" id="IPR004046">
    <property type="entry name" value="GST_C"/>
</dbReference>
<dbReference type="Pfam" id="PF00043">
    <property type="entry name" value="GST_C"/>
    <property type="match status" value="1"/>
</dbReference>
<dbReference type="PANTHER" id="PTHR43917:SF8">
    <property type="entry name" value="GH16740P-RELATED"/>
    <property type="match status" value="1"/>
</dbReference>
<dbReference type="InterPro" id="IPR036282">
    <property type="entry name" value="Glutathione-S-Trfase_C_sf"/>
</dbReference>
<evidence type="ECO:0000313" key="2">
    <source>
        <dbReference type="EnsemblMetazoa" id="MESCA004096-PA"/>
    </source>
</evidence>
<evidence type="ECO:0000259" key="1">
    <source>
        <dbReference type="Pfam" id="PF00043"/>
    </source>
</evidence>
<dbReference type="AlphaFoldDB" id="T1GKR9"/>
<dbReference type="EMBL" id="CAQQ02105331">
    <property type="status" value="NOT_ANNOTATED_CDS"/>
    <property type="molecule type" value="Genomic_DNA"/>
</dbReference>
<dbReference type="GO" id="GO:0004364">
    <property type="term" value="F:glutathione transferase activity"/>
    <property type="evidence" value="ECO:0007669"/>
    <property type="project" value="TreeGrafter"/>
</dbReference>
<feature type="domain" description="Glutathione S-transferase C-terminal" evidence="1">
    <location>
        <begin position="12"/>
        <end position="60"/>
    </location>
</feature>
<dbReference type="GO" id="GO:0006749">
    <property type="term" value="P:glutathione metabolic process"/>
    <property type="evidence" value="ECO:0007669"/>
    <property type="project" value="TreeGrafter"/>
</dbReference>
<sequence length="80" mass="9048">MEVNLGIMENVWLKDTPFVAGNEMTAADIFGACEIEQTRLFGYKASVNRPRLEAWLKKVREASNPAYDEAHSFVTKLSKL</sequence>
<dbReference type="EnsemblMetazoa" id="MESCA004096-RA">
    <property type="protein sequence ID" value="MESCA004096-PA"/>
    <property type="gene ID" value="MESCA004096"/>
</dbReference>
<dbReference type="Proteomes" id="UP000015102">
    <property type="component" value="Unassembled WGS sequence"/>
</dbReference>
<proteinExistence type="predicted"/>
<reference evidence="3" key="1">
    <citation type="submission" date="2013-02" db="EMBL/GenBank/DDBJ databases">
        <authorList>
            <person name="Hughes D."/>
        </authorList>
    </citation>
    <scope>NUCLEOTIDE SEQUENCE</scope>
    <source>
        <strain>Durham</strain>
        <strain evidence="3">NC isolate 2 -- Noor lab</strain>
    </source>
</reference>
<dbReference type="SUPFAM" id="SSF47616">
    <property type="entry name" value="GST C-terminal domain-like"/>
    <property type="match status" value="1"/>
</dbReference>
<dbReference type="Gene3D" id="1.20.1050.10">
    <property type="match status" value="1"/>
</dbReference>
<keyword evidence="3" id="KW-1185">Reference proteome</keyword>
<dbReference type="InterPro" id="IPR051369">
    <property type="entry name" value="GST_Theta"/>
</dbReference>